<reference evidence="7" key="1">
    <citation type="journal article" date="2014" name="Int. J. Syst. Evol. Microbiol.">
        <title>Complete genome sequence of Corynebacterium casei LMG S-19264T (=DSM 44701T), isolated from a smear-ripened cheese.</title>
        <authorList>
            <consortium name="US DOE Joint Genome Institute (JGI-PGF)"/>
            <person name="Walter F."/>
            <person name="Albersmeier A."/>
            <person name="Kalinowski J."/>
            <person name="Ruckert C."/>
        </authorList>
    </citation>
    <scope>NUCLEOTIDE SEQUENCE</scope>
    <source>
        <strain evidence="7">KCTC 23430</strain>
    </source>
</reference>
<dbReference type="GO" id="GO:0004356">
    <property type="term" value="F:glutamine synthetase activity"/>
    <property type="evidence" value="ECO:0007669"/>
    <property type="project" value="InterPro"/>
</dbReference>
<keyword evidence="3" id="KW-0460">Magnesium</keyword>
<dbReference type="SUPFAM" id="SSF54368">
    <property type="entry name" value="Glutamine synthetase, N-terminal domain"/>
    <property type="match status" value="1"/>
</dbReference>
<organism evidence="7 8">
    <name type="scientific">Parahalioglobus pacificus</name>
    <dbReference type="NCBI Taxonomy" id="930806"/>
    <lineage>
        <taxon>Bacteria</taxon>
        <taxon>Pseudomonadati</taxon>
        <taxon>Pseudomonadota</taxon>
        <taxon>Gammaproteobacteria</taxon>
        <taxon>Cellvibrionales</taxon>
        <taxon>Halieaceae</taxon>
        <taxon>Parahalioglobus</taxon>
    </lineage>
</organism>
<dbReference type="SMART" id="SM01230">
    <property type="entry name" value="Gln-synt_C"/>
    <property type="match status" value="1"/>
</dbReference>
<comment type="caution">
    <text evidence="7">The sequence shown here is derived from an EMBL/GenBank/DDBJ whole genome shotgun (WGS) entry which is preliminary data.</text>
</comment>
<dbReference type="InterPro" id="IPR008146">
    <property type="entry name" value="Gln_synth_cat_dom"/>
</dbReference>
<dbReference type="PANTHER" id="PTHR43785">
    <property type="entry name" value="GAMMA-GLUTAMYLPUTRESCINE SYNTHETASE"/>
    <property type="match status" value="1"/>
</dbReference>
<accession>A0A918XKX9</accession>
<evidence type="ECO:0000313" key="7">
    <source>
        <dbReference type="EMBL" id="GHD35806.1"/>
    </source>
</evidence>
<comment type="cofactor">
    <cofactor evidence="1">
        <name>Mg(2+)</name>
        <dbReference type="ChEBI" id="CHEBI:18420"/>
    </cofactor>
</comment>
<gene>
    <name evidence="7" type="ORF">GCM10007053_23210</name>
</gene>
<dbReference type="Proteomes" id="UP000644693">
    <property type="component" value="Unassembled WGS sequence"/>
</dbReference>
<keyword evidence="2" id="KW-0436">Ligase</keyword>
<evidence type="ECO:0000256" key="4">
    <source>
        <dbReference type="PROSITE-ProRule" id="PRU01331"/>
    </source>
</evidence>
<reference evidence="7" key="2">
    <citation type="submission" date="2020-09" db="EMBL/GenBank/DDBJ databases">
        <authorList>
            <person name="Sun Q."/>
            <person name="Kim S."/>
        </authorList>
    </citation>
    <scope>NUCLEOTIDE SEQUENCE</scope>
    <source>
        <strain evidence="7">KCTC 23430</strain>
    </source>
</reference>
<dbReference type="InterPro" id="IPR027303">
    <property type="entry name" value="Gln_synth_gly_rich_site"/>
</dbReference>
<dbReference type="Gene3D" id="3.30.590.10">
    <property type="entry name" value="Glutamine synthetase/guanido kinase, catalytic domain"/>
    <property type="match status" value="1"/>
</dbReference>
<protein>
    <submittedName>
        <fullName evidence="7">Glutamine synthetase</fullName>
    </submittedName>
</protein>
<dbReference type="InterPro" id="IPR014746">
    <property type="entry name" value="Gln_synth/guanido_kin_cat_dom"/>
</dbReference>
<evidence type="ECO:0000259" key="6">
    <source>
        <dbReference type="PROSITE" id="PS51987"/>
    </source>
</evidence>
<name>A0A918XKX9_9GAMM</name>
<dbReference type="Gene3D" id="3.10.20.70">
    <property type="entry name" value="Glutamine synthetase, N-terminal domain"/>
    <property type="match status" value="1"/>
</dbReference>
<proteinExistence type="inferred from homology"/>
<dbReference type="EMBL" id="BMYM01000002">
    <property type="protein sequence ID" value="GHD35806.1"/>
    <property type="molecule type" value="Genomic_DNA"/>
</dbReference>
<dbReference type="PANTHER" id="PTHR43785:SF12">
    <property type="entry name" value="TYPE-1 GLUTAMINE SYNTHETASE 2"/>
    <property type="match status" value="1"/>
</dbReference>
<evidence type="ECO:0000256" key="3">
    <source>
        <dbReference type="ARBA" id="ARBA00022842"/>
    </source>
</evidence>
<dbReference type="PROSITE" id="PS00181">
    <property type="entry name" value="GLNA_ATP"/>
    <property type="match status" value="1"/>
</dbReference>
<sequence>MRLATENDIDAFLSAHPDIQMLELLMPDINGILRCKRIHKREFSALFSHSMKAPLSVPLLGVRGDLYDDEMDQEKLAGDPDQLLLPLADSLAVIPWLSSPTAQVMTGFADMDGTPAWTDPRNVLARTLDRFKRSGWRPVIATELEFYLLAPGDGEAPAPLCGNIPGTGKSQEGIQYCMMDDLIDADAFLDDVRKACDLQNVPLTAIHSEFASGQWEINTHHTDDPMLACDHALLLRRIVKAVARKHGMGATFMAKPFSDLAGSGLHIHTSVYDADRNNVFAEPEGSAPEIASERLRHAIGGLSDTINEAMAVFAPNANSYRRFKPGAFAPSGPTWAYNHREVALRIPVSSPSNRRVEHRIAGADANPHLVAAAILAGVHHGLENQLDPGEPIPAGADLSEVEVTLPRRCDAALESFKAGKVLPQYFGEAYCHAYWAQRKGEHDHFQGQVSNLDYEWFLRAL</sequence>
<dbReference type="AlphaFoldDB" id="A0A918XKX9"/>
<evidence type="ECO:0000313" key="8">
    <source>
        <dbReference type="Proteomes" id="UP000644693"/>
    </source>
</evidence>
<dbReference type="SUPFAM" id="SSF55931">
    <property type="entry name" value="Glutamine synthetase/guanido kinase"/>
    <property type="match status" value="1"/>
</dbReference>
<keyword evidence="8" id="KW-1185">Reference proteome</keyword>
<dbReference type="RefSeq" id="WP_189477958.1">
    <property type="nucleotide sequence ID" value="NZ_BMYM01000002.1"/>
</dbReference>
<dbReference type="GO" id="GO:0006598">
    <property type="term" value="P:polyamine catabolic process"/>
    <property type="evidence" value="ECO:0007669"/>
    <property type="project" value="TreeGrafter"/>
</dbReference>
<evidence type="ECO:0000256" key="5">
    <source>
        <dbReference type="RuleBase" id="RU000384"/>
    </source>
</evidence>
<evidence type="ECO:0000256" key="2">
    <source>
        <dbReference type="ARBA" id="ARBA00022598"/>
    </source>
</evidence>
<dbReference type="InterPro" id="IPR036651">
    <property type="entry name" value="Gln_synt_N_sf"/>
</dbReference>
<dbReference type="PROSITE" id="PS51987">
    <property type="entry name" value="GS_CATALYTIC"/>
    <property type="match status" value="1"/>
</dbReference>
<evidence type="ECO:0000256" key="1">
    <source>
        <dbReference type="ARBA" id="ARBA00001946"/>
    </source>
</evidence>
<comment type="similarity">
    <text evidence="4 5">Belongs to the glutamine synthetase family.</text>
</comment>
<dbReference type="Pfam" id="PF00120">
    <property type="entry name" value="Gln-synt_C"/>
    <property type="match status" value="1"/>
</dbReference>
<feature type="domain" description="GS catalytic" evidence="6">
    <location>
        <begin position="120"/>
        <end position="461"/>
    </location>
</feature>
<dbReference type="GO" id="GO:0006542">
    <property type="term" value="P:glutamine biosynthetic process"/>
    <property type="evidence" value="ECO:0007669"/>
    <property type="project" value="InterPro"/>
</dbReference>